<name>A0A9W9FEM0_9EURO</name>
<dbReference type="OrthoDB" id="48988at2759"/>
<accession>A0A9W9FEM0</accession>
<keyword evidence="2" id="KW-0560">Oxidoreductase</keyword>
<evidence type="ECO:0000313" key="6">
    <source>
        <dbReference type="Proteomes" id="UP001149074"/>
    </source>
</evidence>
<evidence type="ECO:0000256" key="2">
    <source>
        <dbReference type="ARBA" id="ARBA00023002"/>
    </source>
</evidence>
<feature type="domain" description="NADP-dependent oxidoreductase" evidence="4">
    <location>
        <begin position="68"/>
        <end position="169"/>
    </location>
</feature>
<dbReference type="RefSeq" id="XP_056474477.1">
    <property type="nucleotide sequence ID" value="XM_056618318.1"/>
</dbReference>
<dbReference type="PANTHER" id="PTHR43364:SF9">
    <property type="entry name" value="OXIDOREDUCTASE"/>
    <property type="match status" value="1"/>
</dbReference>
<dbReference type="PANTHER" id="PTHR43364">
    <property type="entry name" value="NADH-SPECIFIC METHYLGLYOXAL REDUCTASE-RELATED"/>
    <property type="match status" value="1"/>
</dbReference>
<reference evidence="5" key="2">
    <citation type="journal article" date="2023" name="IMA Fungus">
        <title>Comparative genomic study of the Penicillium genus elucidates a diverse pangenome and 15 lateral gene transfer events.</title>
        <authorList>
            <person name="Petersen C."/>
            <person name="Sorensen T."/>
            <person name="Nielsen M.R."/>
            <person name="Sondergaard T.E."/>
            <person name="Sorensen J.L."/>
            <person name="Fitzpatrick D.A."/>
            <person name="Frisvad J.C."/>
            <person name="Nielsen K.L."/>
        </authorList>
    </citation>
    <scope>NUCLEOTIDE SEQUENCE</scope>
    <source>
        <strain evidence="5">IBT 30761</strain>
    </source>
</reference>
<evidence type="ECO:0000259" key="4">
    <source>
        <dbReference type="Pfam" id="PF00248"/>
    </source>
</evidence>
<sequence length="185" mass="20617">MNLPILSLQKSLDSTKVEYSQLGSSGLRDSVTILDAMSFGEPQPFAPWILDEEKSLEVLKAAYDCGTIGKAIKEFNIPHQKVVIMTKCAFHVGEDLSVVGVAFPNQMHQSKDYVNQGGLTRTGMFNAVENSLARLDTSYIDLLQIQRFDPLTPMEETMKALHDLVQSGKFVAERNGWTKFVSMQN</sequence>
<dbReference type="InterPro" id="IPR023210">
    <property type="entry name" value="NADP_OxRdtase_dom"/>
</dbReference>
<dbReference type="EMBL" id="JAPQKI010000005">
    <property type="protein sequence ID" value="KAJ5098823.1"/>
    <property type="molecule type" value="Genomic_DNA"/>
</dbReference>
<evidence type="ECO:0000256" key="3">
    <source>
        <dbReference type="ARBA" id="ARBA00038157"/>
    </source>
</evidence>
<gene>
    <name evidence="5" type="ORF">N7532_005824</name>
</gene>
<proteinExistence type="inferred from homology"/>
<dbReference type="GO" id="GO:0016491">
    <property type="term" value="F:oxidoreductase activity"/>
    <property type="evidence" value="ECO:0007669"/>
    <property type="project" value="UniProtKB-KW"/>
</dbReference>
<dbReference type="GeneID" id="81357297"/>
<keyword evidence="1" id="KW-0521">NADP</keyword>
<evidence type="ECO:0000256" key="1">
    <source>
        <dbReference type="ARBA" id="ARBA00022857"/>
    </source>
</evidence>
<dbReference type="Gene3D" id="3.20.20.100">
    <property type="entry name" value="NADP-dependent oxidoreductase domain"/>
    <property type="match status" value="1"/>
</dbReference>
<dbReference type="InterPro" id="IPR036812">
    <property type="entry name" value="NAD(P)_OxRdtase_dom_sf"/>
</dbReference>
<dbReference type="Proteomes" id="UP001149074">
    <property type="component" value="Unassembled WGS sequence"/>
</dbReference>
<comment type="similarity">
    <text evidence="3">Belongs to the aldo/keto reductase family. Aldo/keto reductase 2 subfamily.</text>
</comment>
<evidence type="ECO:0000313" key="5">
    <source>
        <dbReference type="EMBL" id="KAJ5098823.1"/>
    </source>
</evidence>
<dbReference type="InterPro" id="IPR050523">
    <property type="entry name" value="AKR_Detox_Biosynth"/>
</dbReference>
<protein>
    <submittedName>
        <fullName evidence="5">Aldo-keto reductase</fullName>
    </submittedName>
</protein>
<dbReference type="SUPFAM" id="SSF51430">
    <property type="entry name" value="NAD(P)-linked oxidoreductase"/>
    <property type="match status" value="1"/>
</dbReference>
<reference evidence="5" key="1">
    <citation type="submission" date="2022-11" db="EMBL/GenBank/DDBJ databases">
        <authorList>
            <person name="Petersen C."/>
        </authorList>
    </citation>
    <scope>NUCLEOTIDE SEQUENCE</scope>
    <source>
        <strain evidence="5">IBT 30761</strain>
    </source>
</reference>
<comment type="caution">
    <text evidence="5">The sequence shown here is derived from an EMBL/GenBank/DDBJ whole genome shotgun (WGS) entry which is preliminary data.</text>
</comment>
<keyword evidence="6" id="KW-1185">Reference proteome</keyword>
<dbReference type="AlphaFoldDB" id="A0A9W9FEM0"/>
<dbReference type="Pfam" id="PF00248">
    <property type="entry name" value="Aldo_ket_red"/>
    <property type="match status" value="1"/>
</dbReference>
<organism evidence="5 6">
    <name type="scientific">Penicillium argentinense</name>
    <dbReference type="NCBI Taxonomy" id="1131581"/>
    <lineage>
        <taxon>Eukaryota</taxon>
        <taxon>Fungi</taxon>
        <taxon>Dikarya</taxon>
        <taxon>Ascomycota</taxon>
        <taxon>Pezizomycotina</taxon>
        <taxon>Eurotiomycetes</taxon>
        <taxon>Eurotiomycetidae</taxon>
        <taxon>Eurotiales</taxon>
        <taxon>Aspergillaceae</taxon>
        <taxon>Penicillium</taxon>
    </lineage>
</organism>